<feature type="transmembrane region" description="Helical" evidence="1">
    <location>
        <begin position="166"/>
        <end position="187"/>
    </location>
</feature>
<gene>
    <name evidence="2" type="ORF">sr15272</name>
</gene>
<feature type="transmembrane region" description="Helical" evidence="1">
    <location>
        <begin position="70"/>
        <end position="89"/>
    </location>
</feature>
<dbReference type="AlphaFoldDB" id="E6ZPP6"/>
<evidence type="ECO:0000313" key="2">
    <source>
        <dbReference type="EMBL" id="CBQ69203.1"/>
    </source>
</evidence>
<dbReference type="Proteomes" id="UP000008867">
    <property type="component" value="Chromosome 14"/>
</dbReference>
<organism evidence="2 3">
    <name type="scientific">Sporisorium reilianum (strain SRZ2)</name>
    <name type="common">Maize head smut fungus</name>
    <dbReference type="NCBI Taxonomy" id="999809"/>
    <lineage>
        <taxon>Eukaryota</taxon>
        <taxon>Fungi</taxon>
        <taxon>Dikarya</taxon>
        <taxon>Basidiomycota</taxon>
        <taxon>Ustilaginomycotina</taxon>
        <taxon>Ustilaginomycetes</taxon>
        <taxon>Ustilaginales</taxon>
        <taxon>Ustilaginaceae</taxon>
        <taxon>Sporisorium</taxon>
    </lineage>
</organism>
<dbReference type="eggNOG" id="ENOG502QXI3">
    <property type="taxonomic scope" value="Eukaryota"/>
</dbReference>
<dbReference type="EMBL" id="FQ311435">
    <property type="protein sequence ID" value="CBQ69203.1"/>
    <property type="molecule type" value="Genomic_DNA"/>
</dbReference>
<reference evidence="2 3" key="1">
    <citation type="journal article" date="2010" name="Science">
        <title>Pathogenicity determinants in smut fungi revealed by genome comparison.</title>
        <authorList>
            <person name="Schirawski J."/>
            <person name="Mannhaupt G."/>
            <person name="Muench K."/>
            <person name="Brefort T."/>
            <person name="Schipper K."/>
            <person name="Doehlemann G."/>
            <person name="Di Stasio M."/>
            <person name="Roessel N."/>
            <person name="Mendoza-Mendoza A."/>
            <person name="Pester D."/>
            <person name="Mueller O."/>
            <person name="Winterberg B."/>
            <person name="Meyer E."/>
            <person name="Ghareeb H."/>
            <person name="Wollenberg T."/>
            <person name="Muensterkoetter M."/>
            <person name="Wong P."/>
            <person name="Walter M."/>
            <person name="Stukenbrock E."/>
            <person name="Gueldener U."/>
            <person name="Kahmann R."/>
        </authorList>
    </citation>
    <scope>NUCLEOTIDE SEQUENCE [LARGE SCALE GENOMIC DNA]</scope>
    <source>
        <strain evidence="3">SRZ2</strain>
    </source>
</reference>
<feature type="transmembrane region" description="Helical" evidence="1">
    <location>
        <begin position="484"/>
        <end position="506"/>
    </location>
</feature>
<dbReference type="VEuPathDB" id="FungiDB:sr15272"/>
<keyword evidence="3" id="KW-1185">Reference proteome</keyword>
<feature type="transmembrane region" description="Helical" evidence="1">
    <location>
        <begin position="231"/>
        <end position="262"/>
    </location>
</feature>
<sequence>MSAVLSGAMIASTPAHTQDEILPIHSPSDEGKRCNPAPLDSMPSTTAVVPLMAAYSTAPAASTPPRSGHLAHFCFVILPLALVVGVITADMSNLDFVHLVQLRVPVPTNSMTLPSDDALKVDHLRWTFVQSAYLLPLMLLAGPVLILHFVVLVGRFAGKVRLADGVGWMLVFTVGVIGLMTLLNAFVGASVAGVVLTKMVAAVVVASALGLVAQAVELLPWSSVGGDALGAAVGFPTVTFAAIYGLGTAFASCSTVAGYQLASLLQRHNVSLDGTGSGGTQGYRGVFLLEGAFMLALCPVIGILLMLSRRLRRASHLDASYQLELRTNQDIPPAALGSPSDSDNISPVTVATMVALAESPSDAEGKDALRDPMAASADTNVFTDDSQDKDKKAPFEYLRRLSSYYTSPFANIAILNRNSSRESGGAGTSAMTTNMRALQQLHTGFGLWVSALLRRIMVFVYGGLGVDDAAFDLMSAGTSSRETFICGVLIVSNTVIVQLAVVSLIAPLKAPDAQQVAGPQLQVVPALPGLPTLAGGVSGGISAVVWSWLATTSAKWARWSRTRWWVPALLTTCLAITLVGLGLAVVASIMVPEATCGSWIMYVATAVTYAGSTPQLPLALQQIYTVLDRELGRDSPHQPAPASAPPSVQAIRWERVGAMISTLTTIAGSELLTAWVFLMPDAAQKAFLFTSAVLAIGGSVWLMLRHTRRIAPAEAAAAAAVDLPDV</sequence>
<keyword evidence="1" id="KW-0812">Transmembrane</keyword>
<keyword evidence="1" id="KW-1133">Transmembrane helix</keyword>
<accession>E6ZPP6</accession>
<feature type="transmembrane region" description="Helical" evidence="1">
    <location>
        <begin position="656"/>
        <end position="680"/>
    </location>
</feature>
<dbReference type="HOGENOM" id="CLU_013288_0_0_1"/>
<feature type="transmembrane region" description="Helical" evidence="1">
    <location>
        <begin position="199"/>
        <end position="219"/>
    </location>
</feature>
<name>E6ZPP6_SPORE</name>
<keyword evidence="1" id="KW-0472">Membrane</keyword>
<evidence type="ECO:0000256" key="1">
    <source>
        <dbReference type="SAM" id="Phobius"/>
    </source>
</evidence>
<dbReference type="OrthoDB" id="2553005at2759"/>
<proteinExistence type="predicted"/>
<feature type="transmembrane region" description="Helical" evidence="1">
    <location>
        <begin position="569"/>
        <end position="591"/>
    </location>
</feature>
<feature type="transmembrane region" description="Helical" evidence="1">
    <location>
        <begin position="133"/>
        <end position="154"/>
    </location>
</feature>
<protein>
    <submittedName>
        <fullName evidence="2">Uncharacterized protein</fullName>
    </submittedName>
</protein>
<feature type="transmembrane region" description="Helical" evidence="1">
    <location>
        <begin position="527"/>
        <end position="549"/>
    </location>
</feature>
<evidence type="ECO:0000313" key="3">
    <source>
        <dbReference type="Proteomes" id="UP000008867"/>
    </source>
</evidence>
<feature type="transmembrane region" description="Helical" evidence="1">
    <location>
        <begin position="686"/>
        <end position="704"/>
    </location>
</feature>
<feature type="transmembrane region" description="Helical" evidence="1">
    <location>
        <begin position="282"/>
        <end position="307"/>
    </location>
</feature>